<dbReference type="CDD" id="cd06606">
    <property type="entry name" value="STKc_MAPKKK"/>
    <property type="match status" value="1"/>
</dbReference>
<dbReference type="Pfam" id="PF00069">
    <property type="entry name" value="Pkinase"/>
    <property type="match status" value="1"/>
</dbReference>
<dbReference type="InterPro" id="IPR000719">
    <property type="entry name" value="Prot_kinase_dom"/>
</dbReference>
<dbReference type="PROSITE" id="PS50011">
    <property type="entry name" value="PROTEIN_KINASE_DOM"/>
    <property type="match status" value="1"/>
</dbReference>
<feature type="region of interest" description="Disordered" evidence="7">
    <location>
        <begin position="325"/>
        <end position="347"/>
    </location>
</feature>
<dbReference type="SMART" id="SM00220">
    <property type="entry name" value="S_TKc"/>
    <property type="match status" value="1"/>
</dbReference>
<evidence type="ECO:0000259" key="8">
    <source>
        <dbReference type="PROSITE" id="PS50011"/>
    </source>
</evidence>
<dbReference type="InterPro" id="IPR008271">
    <property type="entry name" value="Ser/Thr_kinase_AS"/>
</dbReference>
<sequence>MVGGEWKFRRILGSGATSTVSLAASVPSGDLFAVKSSPVSHSFLLQREHAILSSLSSPHIIPCLGFDVSGDSCHLFLEYATGGALSDVAGCIEEPKMQAFSRQILLALSYLHSNGIAHCDVKGRNVLLCSNGCVKLADFGCARVVGGGDNGVVMGTPAFMAPEVARGEEQSFAGDIWALGCTVVEMATGGSPWPEISDPVAAIHRIGFSSDVPAMPAWVSGDAKDFVSRCLMRDPKQRWTAEELLRHPFMAVAAIETEKAKWVSPKSALDFGLWYSEAEDEEDEGSAVLTEDSVNRIRQMASAPSNWTWTGGWVGARGVADEFESPVSGGQGGGNEEAFSSSFVRREETEDVTEGTLLGDEFCKIENDFAVEPEMDFAYLFYRRFTETFSKK</sequence>
<dbReference type="PANTHER" id="PTHR48011:SF4">
    <property type="entry name" value="MITOGEN-ACTIVATED PROTEIN KINASE KINASE KINASE 19"/>
    <property type="match status" value="1"/>
</dbReference>
<dbReference type="PROSITE" id="PS00107">
    <property type="entry name" value="PROTEIN_KINASE_ATP"/>
    <property type="match status" value="1"/>
</dbReference>
<evidence type="ECO:0000256" key="7">
    <source>
        <dbReference type="SAM" id="MobiDB-lite"/>
    </source>
</evidence>
<keyword evidence="10" id="KW-1185">Reference proteome</keyword>
<evidence type="ECO:0000256" key="4">
    <source>
        <dbReference type="ARBA" id="ARBA00022840"/>
    </source>
</evidence>
<dbReference type="PROSITE" id="PS00108">
    <property type="entry name" value="PROTEIN_KINASE_ST"/>
    <property type="match status" value="1"/>
</dbReference>
<evidence type="ECO:0000256" key="3">
    <source>
        <dbReference type="ARBA" id="ARBA00022777"/>
    </source>
</evidence>
<comment type="similarity">
    <text evidence="6">Belongs to the protein kinase superfamily.</text>
</comment>
<keyword evidence="4 5" id="KW-0067">ATP-binding</keyword>
<organism evidence="9 10">
    <name type="scientific">Apostasia shenzhenica</name>
    <dbReference type="NCBI Taxonomy" id="1088818"/>
    <lineage>
        <taxon>Eukaryota</taxon>
        <taxon>Viridiplantae</taxon>
        <taxon>Streptophyta</taxon>
        <taxon>Embryophyta</taxon>
        <taxon>Tracheophyta</taxon>
        <taxon>Spermatophyta</taxon>
        <taxon>Magnoliopsida</taxon>
        <taxon>Liliopsida</taxon>
        <taxon>Asparagales</taxon>
        <taxon>Orchidaceae</taxon>
        <taxon>Apostasioideae</taxon>
        <taxon>Apostasia</taxon>
    </lineage>
</organism>
<dbReference type="Proteomes" id="UP000236161">
    <property type="component" value="Unassembled WGS sequence"/>
</dbReference>
<dbReference type="PANTHER" id="PTHR48011">
    <property type="entry name" value="CCR4-NOT TRANSCRIPTIONAL COMPLEX SUBUNIT CAF120-RELATED"/>
    <property type="match status" value="1"/>
</dbReference>
<feature type="binding site" evidence="5">
    <location>
        <position position="35"/>
    </location>
    <ligand>
        <name>ATP</name>
        <dbReference type="ChEBI" id="CHEBI:30616"/>
    </ligand>
</feature>
<name>A0A2I0B0Z7_9ASPA</name>
<protein>
    <submittedName>
        <fullName evidence="9">Mitogen-activated protein kinase kinase kinase ANP1</fullName>
        <ecNumber evidence="9">2.7.11.1</ecNumber>
    </submittedName>
</protein>
<keyword evidence="2 5" id="KW-0547">Nucleotide-binding</keyword>
<dbReference type="AlphaFoldDB" id="A0A2I0B0Z7"/>
<evidence type="ECO:0000256" key="2">
    <source>
        <dbReference type="ARBA" id="ARBA00022741"/>
    </source>
</evidence>
<keyword evidence="3 9" id="KW-0418">Kinase</keyword>
<dbReference type="GO" id="GO:0004674">
    <property type="term" value="F:protein serine/threonine kinase activity"/>
    <property type="evidence" value="ECO:0007669"/>
    <property type="project" value="UniProtKB-KW"/>
</dbReference>
<dbReference type="Gene3D" id="1.10.510.10">
    <property type="entry name" value="Transferase(Phosphotransferase) domain 1"/>
    <property type="match status" value="1"/>
</dbReference>
<dbReference type="GO" id="GO:0007165">
    <property type="term" value="P:signal transduction"/>
    <property type="evidence" value="ECO:0007669"/>
    <property type="project" value="TreeGrafter"/>
</dbReference>
<evidence type="ECO:0000256" key="5">
    <source>
        <dbReference type="PROSITE-ProRule" id="PRU10141"/>
    </source>
</evidence>
<dbReference type="EMBL" id="KZ451930">
    <property type="protein sequence ID" value="PKA61472.1"/>
    <property type="molecule type" value="Genomic_DNA"/>
</dbReference>
<dbReference type="InterPro" id="IPR017441">
    <property type="entry name" value="Protein_kinase_ATP_BS"/>
</dbReference>
<dbReference type="GO" id="GO:0005524">
    <property type="term" value="F:ATP binding"/>
    <property type="evidence" value="ECO:0007669"/>
    <property type="project" value="UniProtKB-UniRule"/>
</dbReference>
<dbReference type="InterPro" id="IPR011009">
    <property type="entry name" value="Kinase-like_dom_sf"/>
</dbReference>
<evidence type="ECO:0000313" key="10">
    <source>
        <dbReference type="Proteomes" id="UP000236161"/>
    </source>
</evidence>
<dbReference type="SUPFAM" id="SSF56112">
    <property type="entry name" value="Protein kinase-like (PK-like)"/>
    <property type="match status" value="1"/>
</dbReference>
<feature type="domain" description="Protein kinase" evidence="8">
    <location>
        <begin position="6"/>
        <end position="250"/>
    </location>
</feature>
<evidence type="ECO:0000256" key="1">
    <source>
        <dbReference type="ARBA" id="ARBA00022679"/>
    </source>
</evidence>
<dbReference type="STRING" id="1088818.A0A2I0B0Z7"/>
<keyword evidence="1 9" id="KW-0808">Transferase</keyword>
<keyword evidence="6" id="KW-0723">Serine/threonine-protein kinase</keyword>
<reference evidence="9 10" key="1">
    <citation type="journal article" date="2017" name="Nature">
        <title>The Apostasia genome and the evolution of orchids.</title>
        <authorList>
            <person name="Zhang G.Q."/>
            <person name="Liu K.W."/>
            <person name="Li Z."/>
            <person name="Lohaus R."/>
            <person name="Hsiao Y.Y."/>
            <person name="Niu S.C."/>
            <person name="Wang J.Y."/>
            <person name="Lin Y.C."/>
            <person name="Xu Q."/>
            <person name="Chen L.J."/>
            <person name="Yoshida K."/>
            <person name="Fujiwara S."/>
            <person name="Wang Z.W."/>
            <person name="Zhang Y.Q."/>
            <person name="Mitsuda N."/>
            <person name="Wang M."/>
            <person name="Liu G.H."/>
            <person name="Pecoraro L."/>
            <person name="Huang H.X."/>
            <person name="Xiao X.J."/>
            <person name="Lin M."/>
            <person name="Wu X.Y."/>
            <person name="Wu W.L."/>
            <person name="Chen Y.Y."/>
            <person name="Chang S.B."/>
            <person name="Sakamoto S."/>
            <person name="Ohme-Takagi M."/>
            <person name="Yagi M."/>
            <person name="Zeng S.J."/>
            <person name="Shen C.Y."/>
            <person name="Yeh C.M."/>
            <person name="Luo Y.B."/>
            <person name="Tsai W.C."/>
            <person name="Van de Peer Y."/>
            <person name="Liu Z.J."/>
        </authorList>
    </citation>
    <scope>NUCLEOTIDE SEQUENCE [LARGE SCALE GENOMIC DNA]</scope>
    <source>
        <strain evidence="10">cv. Shenzhen</strain>
        <tissue evidence="9">Stem</tissue>
    </source>
</reference>
<evidence type="ECO:0000313" key="9">
    <source>
        <dbReference type="EMBL" id="PKA61472.1"/>
    </source>
</evidence>
<dbReference type="EC" id="2.7.11.1" evidence="9"/>
<dbReference type="InterPro" id="IPR052751">
    <property type="entry name" value="Plant_MAPKKK"/>
</dbReference>
<gene>
    <name evidence="9" type="primary">ANP1</name>
    <name evidence="9" type="ORF">AXF42_Ash014389</name>
</gene>
<accession>A0A2I0B0Z7</accession>
<proteinExistence type="inferred from homology"/>
<evidence type="ECO:0000256" key="6">
    <source>
        <dbReference type="RuleBase" id="RU000304"/>
    </source>
</evidence>
<dbReference type="OrthoDB" id="275301at2759"/>